<dbReference type="InterPro" id="IPR013083">
    <property type="entry name" value="Znf_RING/FYVE/PHD"/>
</dbReference>
<organism evidence="18 19">
    <name type="scientific">Stylonychia lemnae</name>
    <name type="common">Ciliate</name>
    <dbReference type="NCBI Taxonomy" id="5949"/>
    <lineage>
        <taxon>Eukaryota</taxon>
        <taxon>Sar</taxon>
        <taxon>Alveolata</taxon>
        <taxon>Ciliophora</taxon>
        <taxon>Intramacronucleata</taxon>
        <taxon>Spirotrichea</taxon>
        <taxon>Stichotrichia</taxon>
        <taxon>Sporadotrichida</taxon>
        <taxon>Oxytrichidae</taxon>
        <taxon>Stylonychinae</taxon>
        <taxon>Stylonychia</taxon>
    </lineage>
</organism>
<feature type="domain" description="RING-type" evidence="16">
    <location>
        <begin position="239"/>
        <end position="285"/>
    </location>
</feature>
<dbReference type="PROSITE" id="PS51873">
    <property type="entry name" value="TRIAD"/>
    <property type="match status" value="1"/>
</dbReference>
<evidence type="ECO:0000256" key="15">
    <source>
        <dbReference type="SAM" id="Phobius"/>
    </source>
</evidence>
<evidence type="ECO:0000256" key="7">
    <source>
        <dbReference type="ARBA" id="ARBA00022723"/>
    </source>
</evidence>
<keyword evidence="7" id="KW-0479">Metal-binding</keyword>
<keyword evidence="6 15" id="KW-0812">Transmembrane</keyword>
<gene>
    <name evidence="18" type="primary">Contig17782.g18901</name>
    <name evidence="18" type="ORF">STYLEM_1626</name>
</gene>
<dbReference type="Gene3D" id="1.20.120.1750">
    <property type="match status" value="1"/>
</dbReference>
<evidence type="ECO:0000256" key="6">
    <source>
        <dbReference type="ARBA" id="ARBA00022692"/>
    </source>
</evidence>
<dbReference type="PROSITE" id="PS00518">
    <property type="entry name" value="ZF_RING_1"/>
    <property type="match status" value="1"/>
</dbReference>
<dbReference type="GO" id="GO:0005737">
    <property type="term" value="C:cytoplasm"/>
    <property type="evidence" value="ECO:0007669"/>
    <property type="project" value="UniProtKB-ARBA"/>
</dbReference>
<protein>
    <recommendedName>
        <fullName evidence="4">RBR-type E3 ubiquitin transferase</fullName>
        <ecNumber evidence="4">2.3.2.31</ecNumber>
    </recommendedName>
</protein>
<dbReference type="SMART" id="SM00647">
    <property type="entry name" value="IBR"/>
    <property type="match status" value="1"/>
</dbReference>
<dbReference type="CDD" id="cd20335">
    <property type="entry name" value="BRcat_RBR"/>
    <property type="match status" value="1"/>
</dbReference>
<dbReference type="EC" id="2.3.2.31" evidence="4"/>
<dbReference type="InterPro" id="IPR001841">
    <property type="entry name" value="Znf_RING"/>
</dbReference>
<dbReference type="GO" id="GO:0031090">
    <property type="term" value="C:organelle membrane"/>
    <property type="evidence" value="ECO:0007669"/>
    <property type="project" value="UniProtKB-ARBA"/>
</dbReference>
<evidence type="ECO:0000256" key="4">
    <source>
        <dbReference type="ARBA" id="ARBA00012251"/>
    </source>
</evidence>
<keyword evidence="10" id="KW-0833">Ubl conjugation pathway</keyword>
<evidence type="ECO:0000256" key="14">
    <source>
        <dbReference type="PROSITE-ProRule" id="PRU00175"/>
    </source>
</evidence>
<dbReference type="GO" id="GO:0061630">
    <property type="term" value="F:ubiquitin protein ligase activity"/>
    <property type="evidence" value="ECO:0007669"/>
    <property type="project" value="UniProtKB-EC"/>
</dbReference>
<dbReference type="InterPro" id="IPR002867">
    <property type="entry name" value="IBR_dom"/>
</dbReference>
<proteinExistence type="predicted"/>
<keyword evidence="13 15" id="KW-0472">Membrane</keyword>
<feature type="transmembrane region" description="Helical" evidence="15">
    <location>
        <begin position="449"/>
        <end position="481"/>
    </location>
</feature>
<evidence type="ECO:0000256" key="10">
    <source>
        <dbReference type="ARBA" id="ARBA00022786"/>
    </source>
</evidence>
<dbReference type="GO" id="GO:0008270">
    <property type="term" value="F:zinc ion binding"/>
    <property type="evidence" value="ECO:0007669"/>
    <property type="project" value="UniProtKB-KW"/>
</dbReference>
<dbReference type="SMART" id="SM00184">
    <property type="entry name" value="RING"/>
    <property type="match status" value="1"/>
</dbReference>
<dbReference type="InterPro" id="IPR017907">
    <property type="entry name" value="Znf_RING_CS"/>
</dbReference>
<evidence type="ECO:0000256" key="2">
    <source>
        <dbReference type="ARBA" id="ARBA00004167"/>
    </source>
</evidence>
<dbReference type="EMBL" id="CCKQ01001548">
    <property type="protein sequence ID" value="CDW72663.1"/>
    <property type="molecule type" value="Genomic_DNA"/>
</dbReference>
<dbReference type="FunFam" id="3.30.40.10:FF:000051">
    <property type="entry name" value="RBR-type E3 ubiquitin transferase"/>
    <property type="match status" value="1"/>
</dbReference>
<comment type="subcellular location">
    <subcellularLocation>
        <location evidence="2">Membrane</location>
        <topology evidence="2">Single-pass membrane protein</topology>
    </subcellularLocation>
</comment>
<comment type="catalytic activity">
    <reaction evidence="1">
        <text>[E2 ubiquitin-conjugating enzyme]-S-ubiquitinyl-L-cysteine + [acceptor protein]-L-lysine = [E2 ubiquitin-conjugating enzyme]-L-cysteine + [acceptor protein]-N(6)-ubiquitinyl-L-lysine.</text>
        <dbReference type="EC" id="2.3.2.31"/>
    </reaction>
</comment>
<dbReference type="PANTHER" id="PTHR22770">
    <property type="entry name" value="UBIQUITIN CONJUGATING ENZYME 7 INTERACTING PROTEIN-RELATED"/>
    <property type="match status" value="1"/>
</dbReference>
<keyword evidence="12 15" id="KW-1133">Transmembrane helix</keyword>
<feature type="domain" description="RING-type" evidence="17">
    <location>
        <begin position="235"/>
        <end position="440"/>
    </location>
</feature>
<evidence type="ECO:0000259" key="16">
    <source>
        <dbReference type="PROSITE" id="PS50089"/>
    </source>
</evidence>
<dbReference type="OrthoDB" id="10009520at2759"/>
<comment type="pathway">
    <text evidence="3">Protein modification; protein ubiquitination.</text>
</comment>
<dbReference type="PROSITE" id="PS50089">
    <property type="entry name" value="ZF_RING_2"/>
    <property type="match status" value="1"/>
</dbReference>
<evidence type="ECO:0000313" key="18">
    <source>
        <dbReference type="EMBL" id="CDW72663.1"/>
    </source>
</evidence>
<dbReference type="InterPro" id="IPR044066">
    <property type="entry name" value="TRIAD_supradom"/>
</dbReference>
<dbReference type="CDD" id="cd20336">
    <property type="entry name" value="Rcat_RBR"/>
    <property type="match status" value="1"/>
</dbReference>
<evidence type="ECO:0000256" key="12">
    <source>
        <dbReference type="ARBA" id="ARBA00022989"/>
    </source>
</evidence>
<dbReference type="Proteomes" id="UP000039865">
    <property type="component" value="Unassembled WGS sequence"/>
</dbReference>
<evidence type="ECO:0000256" key="9">
    <source>
        <dbReference type="ARBA" id="ARBA00022771"/>
    </source>
</evidence>
<keyword evidence="5" id="KW-0808">Transferase</keyword>
<evidence type="ECO:0000259" key="17">
    <source>
        <dbReference type="PROSITE" id="PS51873"/>
    </source>
</evidence>
<keyword evidence="8" id="KW-0677">Repeat</keyword>
<keyword evidence="9 14" id="KW-0863">Zinc-finger</keyword>
<dbReference type="Pfam" id="PF22191">
    <property type="entry name" value="IBR_1"/>
    <property type="match status" value="1"/>
</dbReference>
<evidence type="ECO:0000256" key="11">
    <source>
        <dbReference type="ARBA" id="ARBA00022833"/>
    </source>
</evidence>
<evidence type="ECO:0000256" key="3">
    <source>
        <dbReference type="ARBA" id="ARBA00004906"/>
    </source>
</evidence>
<dbReference type="Pfam" id="PF01485">
    <property type="entry name" value="IBR"/>
    <property type="match status" value="1"/>
</dbReference>
<keyword evidence="11" id="KW-0862">Zinc</keyword>
<dbReference type="Gene3D" id="3.30.40.10">
    <property type="entry name" value="Zinc/RING finger domain, C3HC4 (zinc finger)"/>
    <property type="match status" value="1"/>
</dbReference>
<accession>A0A077ZRX8</accession>
<evidence type="ECO:0000256" key="13">
    <source>
        <dbReference type="ARBA" id="ARBA00023136"/>
    </source>
</evidence>
<dbReference type="InterPro" id="IPR051628">
    <property type="entry name" value="LUBAC_E3_Ligases"/>
</dbReference>
<sequence length="573" mass="66636">MSYINSYFNDTRQLPRIRIIKDSMNSIGIDSLKSILESSKAGINEIGQISEDLEIEMVDLQKDIKIDCMSEDLKQLETSRSVEIKQESKLLTDHEVQNYLKYNRMHTEINEQTFEHQNDKYQNIEGNRAKAKQNGSNKGQQSQSQARGCLNFLLDVETDKCKNCNKNLQAHQVPRFLEPYPSEVYLNIDSRKSRQDYDPMTLSEKIQHSLRIKSNKSNQSKLKLNRLDNLTIQAKTFYCQICYLDCPIDQIMIIKCGHYFCKDCLQGFLDFMINQSGIVYKMKCPSAGCEKTFDKENLKDWLSEDNFYKFQKFMANYEVSKSNNKRFCPQVNCEQIVEGKKGQTKTECPKCMKHFCFQCQLPWHEGINCKEAQAKVYKDWAINIGANQCPNCKAPVQKDRGCHHMNCIVCNYKWCWVCGNSLDHWIHKFEQSPFNCSKAPKNKKNKCQFFALFILGLLFMPLIIYIIMMGVCMYFGASMFFKAVDNCKACDRVFGCMCLSTIFLPYISIILVLSATISCMAAILLLLPAYYVHVYGYLSAYNWWRKSTRMQNMTQYQIANPEQPKKQDKDNKV</sequence>
<feature type="transmembrane region" description="Helical" evidence="15">
    <location>
        <begin position="521"/>
        <end position="544"/>
    </location>
</feature>
<evidence type="ECO:0000256" key="8">
    <source>
        <dbReference type="ARBA" id="ARBA00022737"/>
    </source>
</evidence>
<reference evidence="18 19" key="1">
    <citation type="submission" date="2014-06" db="EMBL/GenBank/DDBJ databases">
        <authorList>
            <person name="Swart Estienne"/>
        </authorList>
    </citation>
    <scope>NUCLEOTIDE SEQUENCE [LARGE SCALE GENOMIC DNA]</scope>
    <source>
        <strain evidence="18 19">130c</strain>
    </source>
</reference>
<dbReference type="SUPFAM" id="SSF57850">
    <property type="entry name" value="RING/U-box"/>
    <property type="match status" value="3"/>
</dbReference>
<evidence type="ECO:0000256" key="1">
    <source>
        <dbReference type="ARBA" id="ARBA00001798"/>
    </source>
</evidence>
<name>A0A077ZRX8_STYLE</name>
<dbReference type="AlphaFoldDB" id="A0A077ZRX8"/>
<feature type="transmembrane region" description="Helical" evidence="15">
    <location>
        <begin position="493"/>
        <end position="515"/>
    </location>
</feature>
<keyword evidence="19" id="KW-1185">Reference proteome</keyword>
<evidence type="ECO:0000256" key="5">
    <source>
        <dbReference type="ARBA" id="ARBA00022679"/>
    </source>
</evidence>
<evidence type="ECO:0000313" key="19">
    <source>
        <dbReference type="Proteomes" id="UP000039865"/>
    </source>
</evidence>
<dbReference type="InParanoid" id="A0A077ZRX8"/>